<feature type="transmembrane region" description="Helical" evidence="21">
    <location>
        <begin position="201"/>
        <end position="219"/>
    </location>
</feature>
<dbReference type="GO" id="GO:0097192">
    <property type="term" value="P:extrinsic apoptotic signaling pathway in absence of ligand"/>
    <property type="evidence" value="ECO:0007669"/>
    <property type="project" value="TreeGrafter"/>
</dbReference>
<dbReference type="CDD" id="cd06845">
    <property type="entry name" value="Bcl-2_like"/>
    <property type="match status" value="1"/>
</dbReference>
<dbReference type="FunFam" id="1.10.437.10:FF:000003">
    <property type="entry name" value="Bcl-2-like protein 1"/>
    <property type="match status" value="1"/>
</dbReference>
<dbReference type="InterPro" id="IPR020717">
    <property type="entry name" value="Bcl2_BH1_motif_CS"/>
</dbReference>
<evidence type="ECO:0000256" key="11">
    <source>
        <dbReference type="ARBA" id="ARBA00022703"/>
    </source>
</evidence>
<keyword evidence="13" id="KW-0770">Synapse</keyword>
<protein>
    <recommendedName>
        <fullName evidence="8">Bcl-2-like protein 1</fullName>
    </recommendedName>
    <alternativeName>
        <fullName evidence="19">Apoptosis regulator Bcl-X</fullName>
    </alternativeName>
</protein>
<evidence type="ECO:0000313" key="23">
    <source>
        <dbReference type="EMBL" id="KAK1902324.1"/>
    </source>
</evidence>
<dbReference type="EMBL" id="JASDAP010000006">
    <property type="protein sequence ID" value="KAK1902324.1"/>
    <property type="molecule type" value="Genomic_DNA"/>
</dbReference>
<sequence length="222" mass="24465">MSHRNRELVEFFVSYKLSLRNYPCSLLRTEDAGRRTEGEKASSAASSAASNGSAVNGGGQPGTASPPPGDMELVKEALRDSANEFELRFTQAFSDLSSQLDITPDTAYHSFKSVMDEVFRDGVNWGRVVGLFAFGGVLCVECVEKGMSELVSRIADWMTMYLDENISPWIQSQGGWDCFAEIFGQDGAAEVRRSQERMRRWLLAGVALLMGMLVGVVVTKKR</sequence>
<name>A0AAD9CMF4_DISEL</name>
<comment type="similarity">
    <text evidence="7">Belongs to the Bcl-2 family.</text>
</comment>
<dbReference type="AlphaFoldDB" id="A0AAD9CMF4"/>
<organism evidence="23 24">
    <name type="scientific">Dissostichus eleginoides</name>
    <name type="common">Patagonian toothfish</name>
    <name type="synonym">Dissostichus amissus</name>
    <dbReference type="NCBI Taxonomy" id="100907"/>
    <lineage>
        <taxon>Eukaryota</taxon>
        <taxon>Metazoa</taxon>
        <taxon>Chordata</taxon>
        <taxon>Craniata</taxon>
        <taxon>Vertebrata</taxon>
        <taxon>Euteleostomi</taxon>
        <taxon>Actinopterygii</taxon>
        <taxon>Neopterygii</taxon>
        <taxon>Teleostei</taxon>
        <taxon>Neoteleostei</taxon>
        <taxon>Acanthomorphata</taxon>
        <taxon>Eupercaria</taxon>
        <taxon>Perciformes</taxon>
        <taxon>Notothenioidei</taxon>
        <taxon>Nototheniidae</taxon>
        <taxon>Dissostichus</taxon>
    </lineage>
</organism>
<keyword evidence="16" id="KW-0206">Cytoskeleton</keyword>
<dbReference type="PROSITE" id="PS50062">
    <property type="entry name" value="BCL2_FAMILY"/>
    <property type="match status" value="1"/>
</dbReference>
<evidence type="ECO:0000256" key="19">
    <source>
        <dbReference type="ARBA" id="ARBA00030811"/>
    </source>
</evidence>
<evidence type="ECO:0000259" key="22">
    <source>
        <dbReference type="SMART" id="SM00337"/>
    </source>
</evidence>
<dbReference type="GO" id="GO:0051400">
    <property type="term" value="F:BH domain binding"/>
    <property type="evidence" value="ECO:0007669"/>
    <property type="project" value="TreeGrafter"/>
</dbReference>
<dbReference type="Proteomes" id="UP001228049">
    <property type="component" value="Unassembled WGS sequence"/>
</dbReference>
<feature type="region of interest" description="Disordered" evidence="20">
    <location>
        <begin position="32"/>
        <end position="71"/>
    </location>
</feature>
<proteinExistence type="inferred from homology"/>
<comment type="subcellular location">
    <subcellularLocation>
        <location evidence="1">Cytoplasm</location>
        <location evidence="1">Cytoskeleton</location>
        <location evidence="1">Microtubule organizing center</location>
        <location evidence="1">Centrosome</location>
    </subcellularLocation>
    <subcellularLocation>
        <location evidence="5">Cytoplasm</location>
        <location evidence="5">Cytosol</location>
    </subcellularLocation>
    <subcellularLocation>
        <location evidence="4">Cytoplasmic vesicle</location>
        <location evidence="4">Secretory vesicle</location>
        <location evidence="4">Synaptic vesicle membrane</location>
    </subcellularLocation>
    <subcellularLocation>
        <location evidence="2">Mitochondrion matrix</location>
    </subcellularLocation>
    <subcellularLocation>
        <location evidence="3">Mitochondrion membrane</location>
    </subcellularLocation>
    <subcellularLocation>
        <location evidence="6">Nucleus membrane</location>
        <topology evidence="6">Single-pass membrane protein</topology>
        <orientation evidence="6">Cytoplasmic side</orientation>
    </subcellularLocation>
</comment>
<dbReference type="SMART" id="SM00337">
    <property type="entry name" value="BCL"/>
    <property type="match status" value="1"/>
</dbReference>
<evidence type="ECO:0000256" key="1">
    <source>
        <dbReference type="ARBA" id="ARBA00004300"/>
    </source>
</evidence>
<dbReference type="InterPro" id="IPR003093">
    <property type="entry name" value="Bcl2_BH4"/>
</dbReference>
<evidence type="ECO:0000256" key="15">
    <source>
        <dbReference type="ARBA" id="ARBA00023136"/>
    </source>
</evidence>
<dbReference type="PANTHER" id="PTHR11256">
    <property type="entry name" value="BCL-2 RELATED"/>
    <property type="match status" value="1"/>
</dbReference>
<reference evidence="23" key="1">
    <citation type="submission" date="2023-04" db="EMBL/GenBank/DDBJ databases">
        <title>Chromosome-level genome of Chaenocephalus aceratus.</title>
        <authorList>
            <person name="Park H."/>
        </authorList>
    </citation>
    <scope>NUCLEOTIDE SEQUENCE</scope>
    <source>
        <strain evidence="23">DE</strain>
        <tissue evidence="23">Muscle</tissue>
    </source>
</reference>
<dbReference type="GO" id="GO:0031965">
    <property type="term" value="C:nuclear membrane"/>
    <property type="evidence" value="ECO:0007669"/>
    <property type="project" value="UniProtKB-SubCell"/>
</dbReference>
<keyword evidence="24" id="KW-1185">Reference proteome</keyword>
<dbReference type="GO" id="GO:0005741">
    <property type="term" value="C:mitochondrial outer membrane"/>
    <property type="evidence" value="ECO:0007669"/>
    <property type="project" value="TreeGrafter"/>
</dbReference>
<keyword evidence="17" id="KW-0539">Nucleus</keyword>
<dbReference type="GO" id="GO:0008630">
    <property type="term" value="P:intrinsic apoptotic signaling pathway in response to DNA damage"/>
    <property type="evidence" value="ECO:0007669"/>
    <property type="project" value="TreeGrafter"/>
</dbReference>
<evidence type="ECO:0000256" key="17">
    <source>
        <dbReference type="ARBA" id="ARBA00023242"/>
    </source>
</evidence>
<dbReference type="PANTHER" id="PTHR11256:SF12">
    <property type="entry name" value="BCL-2-LIKE PROTEIN 1"/>
    <property type="match status" value="1"/>
</dbReference>
<dbReference type="Pfam" id="PF02180">
    <property type="entry name" value="BH4"/>
    <property type="match status" value="1"/>
</dbReference>
<dbReference type="InterPro" id="IPR002475">
    <property type="entry name" value="Bcl2-like"/>
</dbReference>
<dbReference type="PRINTS" id="PR01864">
    <property type="entry name" value="APOPREGBCLX"/>
</dbReference>
<evidence type="ECO:0000256" key="8">
    <source>
        <dbReference type="ARBA" id="ARBA00013629"/>
    </source>
</evidence>
<evidence type="ECO:0000256" key="3">
    <source>
        <dbReference type="ARBA" id="ARBA00004325"/>
    </source>
</evidence>
<dbReference type="GO" id="GO:0005829">
    <property type="term" value="C:cytosol"/>
    <property type="evidence" value="ECO:0007669"/>
    <property type="project" value="UniProtKB-SubCell"/>
</dbReference>
<keyword evidence="11" id="KW-0053">Apoptosis</keyword>
<keyword evidence="14" id="KW-0496">Mitochondrion</keyword>
<evidence type="ECO:0000256" key="5">
    <source>
        <dbReference type="ARBA" id="ARBA00004514"/>
    </source>
</evidence>
<evidence type="ECO:0000256" key="21">
    <source>
        <dbReference type="SAM" id="Phobius"/>
    </source>
</evidence>
<comment type="caution">
    <text evidence="23">The sequence shown here is derived from an EMBL/GenBank/DDBJ whole genome shotgun (WGS) entry which is preliminary data.</text>
</comment>
<evidence type="ECO:0000256" key="6">
    <source>
        <dbReference type="ARBA" id="ARBA00004528"/>
    </source>
</evidence>
<dbReference type="GO" id="GO:0043066">
    <property type="term" value="P:negative regulation of apoptotic process"/>
    <property type="evidence" value="ECO:0007669"/>
    <property type="project" value="UniProtKB-ARBA"/>
</dbReference>
<evidence type="ECO:0000256" key="13">
    <source>
        <dbReference type="ARBA" id="ARBA00023018"/>
    </source>
</evidence>
<evidence type="ECO:0000256" key="2">
    <source>
        <dbReference type="ARBA" id="ARBA00004305"/>
    </source>
</evidence>
<gene>
    <name evidence="23" type="ORF">KUDE01_005288</name>
</gene>
<dbReference type="SUPFAM" id="SSF56854">
    <property type="entry name" value="Bcl-2 inhibitors of programmed cell death"/>
    <property type="match status" value="1"/>
</dbReference>
<keyword evidence="10 21" id="KW-0812">Transmembrane</keyword>
<dbReference type="InterPro" id="IPR013279">
    <property type="entry name" value="Apop_reg_BclX"/>
</dbReference>
<accession>A0AAD9CMF4</accession>
<dbReference type="GO" id="GO:0001836">
    <property type="term" value="P:release of cytochrome c from mitochondria"/>
    <property type="evidence" value="ECO:0007669"/>
    <property type="project" value="TreeGrafter"/>
</dbReference>
<feature type="domain" description="Bcl-2 Bcl-2 homology region 1-3" evidence="22">
    <location>
        <begin position="78"/>
        <end position="176"/>
    </location>
</feature>
<evidence type="ECO:0000313" key="24">
    <source>
        <dbReference type="Proteomes" id="UP001228049"/>
    </source>
</evidence>
<keyword evidence="18" id="KW-0968">Cytoplasmic vesicle</keyword>
<evidence type="ECO:0000256" key="4">
    <source>
        <dbReference type="ARBA" id="ARBA00004432"/>
    </source>
</evidence>
<dbReference type="GO" id="GO:0005759">
    <property type="term" value="C:mitochondrial matrix"/>
    <property type="evidence" value="ECO:0007669"/>
    <property type="project" value="UniProtKB-SubCell"/>
</dbReference>
<feature type="compositionally biased region" description="Low complexity" evidence="20">
    <location>
        <begin position="41"/>
        <end position="54"/>
    </location>
</feature>
<dbReference type="GO" id="GO:0005813">
    <property type="term" value="C:centrosome"/>
    <property type="evidence" value="ECO:0007669"/>
    <property type="project" value="UniProtKB-SubCell"/>
</dbReference>
<evidence type="ECO:0000256" key="7">
    <source>
        <dbReference type="ARBA" id="ARBA00009458"/>
    </source>
</evidence>
<keyword evidence="12 21" id="KW-1133">Transmembrane helix</keyword>
<dbReference type="PRINTS" id="PR01862">
    <property type="entry name" value="BCL2FAMILY"/>
</dbReference>
<evidence type="ECO:0000256" key="9">
    <source>
        <dbReference type="ARBA" id="ARBA00022490"/>
    </source>
</evidence>
<evidence type="ECO:0000256" key="12">
    <source>
        <dbReference type="ARBA" id="ARBA00022989"/>
    </source>
</evidence>
<dbReference type="InterPro" id="IPR046371">
    <property type="entry name" value="Bcl-2_BH1-3"/>
</dbReference>
<evidence type="ECO:0000256" key="16">
    <source>
        <dbReference type="ARBA" id="ARBA00023212"/>
    </source>
</evidence>
<dbReference type="GO" id="GO:0030672">
    <property type="term" value="C:synaptic vesicle membrane"/>
    <property type="evidence" value="ECO:0007669"/>
    <property type="project" value="UniProtKB-SubCell"/>
</dbReference>
<keyword evidence="15 21" id="KW-0472">Membrane</keyword>
<keyword evidence="9" id="KW-0963">Cytoplasm</keyword>
<dbReference type="InterPro" id="IPR026298">
    <property type="entry name" value="Bcl-2_fam"/>
</dbReference>
<dbReference type="InterPro" id="IPR036834">
    <property type="entry name" value="Bcl-2-like_sf"/>
</dbReference>
<evidence type="ECO:0000256" key="14">
    <source>
        <dbReference type="ARBA" id="ARBA00023128"/>
    </source>
</evidence>
<evidence type="ECO:0000256" key="20">
    <source>
        <dbReference type="SAM" id="MobiDB-lite"/>
    </source>
</evidence>
<dbReference type="Gene3D" id="1.10.437.10">
    <property type="entry name" value="Blc2-like"/>
    <property type="match status" value="1"/>
</dbReference>
<dbReference type="PROSITE" id="PS01080">
    <property type="entry name" value="BH1"/>
    <property type="match status" value="1"/>
</dbReference>
<dbReference type="Pfam" id="PF00452">
    <property type="entry name" value="Bcl-2"/>
    <property type="match status" value="1"/>
</dbReference>
<evidence type="ECO:0000256" key="10">
    <source>
        <dbReference type="ARBA" id="ARBA00022692"/>
    </source>
</evidence>
<evidence type="ECO:0000256" key="18">
    <source>
        <dbReference type="ARBA" id="ARBA00023329"/>
    </source>
</evidence>